<dbReference type="Proteomes" id="UP000245119">
    <property type="component" value="Linkage Group LG5"/>
</dbReference>
<accession>A0A2T7PBF2</accession>
<keyword evidence="2" id="KW-1185">Reference proteome</keyword>
<comment type="caution">
    <text evidence="1">The sequence shown here is derived from an EMBL/GenBank/DDBJ whole genome shotgun (WGS) entry which is preliminary data.</text>
</comment>
<proteinExistence type="predicted"/>
<gene>
    <name evidence="1" type="ORF">C0Q70_10014</name>
</gene>
<dbReference type="EMBL" id="PZQS01000005">
    <property type="protein sequence ID" value="PVD30739.1"/>
    <property type="molecule type" value="Genomic_DNA"/>
</dbReference>
<dbReference type="AlphaFoldDB" id="A0A2T7PBF2"/>
<name>A0A2T7PBF2_POMCA</name>
<reference evidence="1 2" key="1">
    <citation type="submission" date="2018-04" db="EMBL/GenBank/DDBJ databases">
        <title>The genome of golden apple snail Pomacea canaliculata provides insight into stress tolerance and invasive adaptation.</title>
        <authorList>
            <person name="Liu C."/>
            <person name="Liu B."/>
            <person name="Ren Y."/>
            <person name="Zhang Y."/>
            <person name="Wang H."/>
            <person name="Li S."/>
            <person name="Jiang F."/>
            <person name="Yin L."/>
            <person name="Zhang G."/>
            <person name="Qian W."/>
            <person name="Fan W."/>
        </authorList>
    </citation>
    <scope>NUCLEOTIDE SEQUENCE [LARGE SCALE GENOMIC DNA]</scope>
    <source>
        <strain evidence="1">SZHN2017</strain>
        <tissue evidence="1">Muscle</tissue>
    </source>
</reference>
<sequence>MFAGEGKWVCAWEFEEVGWAWRKSRVKETEGGLKPARHGAGRAQVRTHRRRALLRVICRPHQSVRNGEKGKKWNKNVYYRPFARQA</sequence>
<organism evidence="1 2">
    <name type="scientific">Pomacea canaliculata</name>
    <name type="common">Golden apple snail</name>
    <dbReference type="NCBI Taxonomy" id="400727"/>
    <lineage>
        <taxon>Eukaryota</taxon>
        <taxon>Metazoa</taxon>
        <taxon>Spiralia</taxon>
        <taxon>Lophotrochozoa</taxon>
        <taxon>Mollusca</taxon>
        <taxon>Gastropoda</taxon>
        <taxon>Caenogastropoda</taxon>
        <taxon>Architaenioglossa</taxon>
        <taxon>Ampullarioidea</taxon>
        <taxon>Ampullariidae</taxon>
        <taxon>Pomacea</taxon>
    </lineage>
</organism>
<evidence type="ECO:0000313" key="2">
    <source>
        <dbReference type="Proteomes" id="UP000245119"/>
    </source>
</evidence>
<evidence type="ECO:0000313" key="1">
    <source>
        <dbReference type="EMBL" id="PVD30739.1"/>
    </source>
</evidence>
<protein>
    <submittedName>
        <fullName evidence="1">Uncharacterized protein</fullName>
    </submittedName>
</protein>